<proteinExistence type="predicted"/>
<name>A0AAF0QTN4_SOLVR</name>
<gene>
    <name evidence="1" type="ORF">MTR67_020310</name>
</gene>
<feature type="non-terminal residue" evidence="1">
    <location>
        <position position="1"/>
    </location>
</feature>
<evidence type="ECO:0000313" key="1">
    <source>
        <dbReference type="EMBL" id="WMV26925.1"/>
    </source>
</evidence>
<dbReference type="Proteomes" id="UP001234989">
    <property type="component" value="Chromosome 4"/>
</dbReference>
<protein>
    <submittedName>
        <fullName evidence="1">Uncharacterized protein</fullName>
    </submittedName>
</protein>
<reference evidence="1" key="1">
    <citation type="submission" date="2023-08" db="EMBL/GenBank/DDBJ databases">
        <title>A de novo genome assembly of Solanum verrucosum Schlechtendal, a Mexican diploid species geographically isolated from the other diploid A-genome species in potato relatives.</title>
        <authorList>
            <person name="Hosaka K."/>
        </authorList>
    </citation>
    <scope>NUCLEOTIDE SEQUENCE</scope>
    <source>
        <tissue evidence="1">Young leaves</tissue>
    </source>
</reference>
<dbReference type="AlphaFoldDB" id="A0AAF0QTN4"/>
<sequence length="109" mass="12428">SSTPFIFRLFLISFISTYSPLCTPKLCSLLLVTLPFALQTTFFFQPPPWFRNETASCAIRLGRNCMHSFRKDEDGNCSQQNNVNPPLEKKAQNRYLGFTEETAKLQAGE</sequence>
<organism evidence="1 2">
    <name type="scientific">Solanum verrucosum</name>
    <dbReference type="NCBI Taxonomy" id="315347"/>
    <lineage>
        <taxon>Eukaryota</taxon>
        <taxon>Viridiplantae</taxon>
        <taxon>Streptophyta</taxon>
        <taxon>Embryophyta</taxon>
        <taxon>Tracheophyta</taxon>
        <taxon>Spermatophyta</taxon>
        <taxon>Magnoliopsida</taxon>
        <taxon>eudicotyledons</taxon>
        <taxon>Gunneridae</taxon>
        <taxon>Pentapetalae</taxon>
        <taxon>asterids</taxon>
        <taxon>lamiids</taxon>
        <taxon>Solanales</taxon>
        <taxon>Solanaceae</taxon>
        <taxon>Solanoideae</taxon>
        <taxon>Solaneae</taxon>
        <taxon>Solanum</taxon>
    </lineage>
</organism>
<accession>A0AAF0QTN4</accession>
<dbReference type="EMBL" id="CP133615">
    <property type="protein sequence ID" value="WMV26925.1"/>
    <property type="molecule type" value="Genomic_DNA"/>
</dbReference>
<evidence type="ECO:0000313" key="2">
    <source>
        <dbReference type="Proteomes" id="UP001234989"/>
    </source>
</evidence>
<keyword evidence="2" id="KW-1185">Reference proteome</keyword>